<dbReference type="EMBL" id="CM041545">
    <property type="protein sequence ID" value="KAI3361702.1"/>
    <property type="molecule type" value="Genomic_DNA"/>
</dbReference>
<protein>
    <submittedName>
        <fullName evidence="1">Uncharacterized protein</fullName>
    </submittedName>
</protein>
<comment type="caution">
    <text evidence="1">The sequence shown here is derived from an EMBL/GenBank/DDBJ whole genome shotgun (WGS) entry which is preliminary data.</text>
</comment>
<organism evidence="1 2">
    <name type="scientific">Scortum barcoo</name>
    <name type="common">barcoo grunter</name>
    <dbReference type="NCBI Taxonomy" id="214431"/>
    <lineage>
        <taxon>Eukaryota</taxon>
        <taxon>Metazoa</taxon>
        <taxon>Chordata</taxon>
        <taxon>Craniata</taxon>
        <taxon>Vertebrata</taxon>
        <taxon>Euteleostomi</taxon>
        <taxon>Actinopterygii</taxon>
        <taxon>Neopterygii</taxon>
        <taxon>Teleostei</taxon>
        <taxon>Neoteleostei</taxon>
        <taxon>Acanthomorphata</taxon>
        <taxon>Eupercaria</taxon>
        <taxon>Centrarchiformes</taxon>
        <taxon>Terapontoidei</taxon>
        <taxon>Terapontidae</taxon>
        <taxon>Scortum</taxon>
    </lineage>
</organism>
<keyword evidence="2" id="KW-1185">Reference proteome</keyword>
<evidence type="ECO:0000313" key="1">
    <source>
        <dbReference type="EMBL" id="KAI3361702.1"/>
    </source>
</evidence>
<reference evidence="1" key="1">
    <citation type="submission" date="2022-04" db="EMBL/GenBank/DDBJ databases">
        <title>Jade perch genome.</title>
        <authorList>
            <person name="Chao B."/>
        </authorList>
    </citation>
    <scope>NUCLEOTIDE SEQUENCE</scope>
    <source>
        <strain evidence="1">CB-2022</strain>
    </source>
</reference>
<evidence type="ECO:0000313" key="2">
    <source>
        <dbReference type="Proteomes" id="UP000831701"/>
    </source>
</evidence>
<gene>
    <name evidence="1" type="ORF">L3Q82_002060</name>
</gene>
<dbReference type="Proteomes" id="UP000831701">
    <property type="component" value="Chromosome 15"/>
</dbReference>
<sequence>MLSLTRTVCLLGLLVASCTASADDAAAEFGGESGSGMLQTDELNILQELSFRMLSSSNASITEDDSRCPVLQVGQYSTLTLPLQQLINDQFADEFSLLVQLRSPQRDERSVFTMLSPDSHVVLQLRISAYAVIFIGTQQRHYEFPVSSLSDGKWHHVGISVSAKRLALYVDCSLLESVDWVYHGMGISADGMLMVGGIIEGFETPFEGHLKQLTFLMGDPDAAQQHCSHHPPRCGETALKPPRSPRTNNALENILLSSNNLEDLLGNPKDESFLSFGRTNLFLRQGSSRGDGTVPSGSNRKGSVGRGDVFVVDEDTDLLDPFLQSGGQVNPQWKPSRNGLKGNQKGKPEMSSKLLEDNITTDKKKDSNGRTSSLFPGKPSDDIVDLGIGSVTKKPPVGYPILPLDPRTSTESNKPRKETDERSRSVSPTPQVTIAGPSTKAVVKAGRPITADRRVEPNGKQPDKERASIVTIVSRDRDLVLGSDGKRYRLQRGPPGRMGPPGLEGKMGPEGRPGRKGEPGPPGPPGLPTLYLWKNTAEEWAAFQARLYLKDTVDIKCSLRLIHLPQTRKIPRLSVKPLTLQLCKPISTSYFVLVGLLQTKEGAEGPPGEMGRPGMQGPPGDPGVRGQPGMPGEMGERGHRGPPGREGAPGRDGENGEDGQPGSPGTPGPPGLWGYRGERGSKGEKGDEGSAGLPGPPGPVGPPGPQGIRGGHGLEGPQGPDGERGLGGPPGLPGPTGAAGFTGQVGAQGVNGSRGDMGPAGSPGPKGPQGPPGLEGQMGPPGLRGPQGYPGLTGAPGTKGQPGPVGPMGARGDPGFEGPMGTNGETGPPGKQGSPGLKGNRGPDGRTGKPGPRGNKGLPGPPGPEGAEGKPGTQVPILYHISIPSPGPSGAAGSAGSKGPTGPPGKPGPPGPPGPLGDRGFMGKPGMEGPQGPVGMYVSDSSARQGEPGLRGLPGPTGKPGPAGLPGPPGEKGPRGPQGRPGDEGPKGIQGPLGPLGLPGADGGIGKPGPRGSQGPPGPQGPQGSAGIPGFPGPPGDAGPTGLDGQQGLPGLTGAEGPPGQKGDQGDIGPCGKLGPPGLPGERGLEGPKGLQGPPGPGGKEGDVGHPGEAGDPGPRGDKGEVGPLGLSGREGPWGGLGENGERGPKGEKGHIGLMGEPGLMGEVGPVGLPGLRGVTGSRGPLGPDGPQGQKGESGPVGMTGPPGSAGPQGIIGARGVRGDAGVLGPPGAVGPVGPQGDQGPKGEPGPQELKGEPGAPGPPGEQGEDGLPGIQGPPALPGFEGPPGEMGPQGPPGPAGAPGAQGRPGPEGKQGMKGEKGDDGEIGSPGKTGHVGRRGKRGKAGVRGTRGERGPETVGEHIPTLALEVSIHQSVSSDEREEIDKGEKGDMGLPGPPGGDGMKGIRGHVGFPGPWGLKGEQGNIGPPGPRGTPGMPGLPGLKGYQGLPGLPGRRGLPDLMYVSDKPNYPLIQTLLDSLQQELRLLVDPPDGSKEHPATTCLELWLCHPEYSSGMYYIDPNQGSPSDALLAYCSFSSTSKQTCVHAQDSQLPMKAWMEEYSEEESFQWLSRLEQGFQFHYPGANVVQMRFLRLHSSTAMQNVTYSCHPGHRLGQTDRDIKFLTDTRKQSYLGALKDCVPGEETMSGPRESVFEFEDLHLLPLRDIALMGASMTYTCLPRSEDKWKQLSRLQRSLILFLLALLLIFGLLSYPSITEQWKGLSDRGDWLELNDRELKTIYPGVKSVLGESVGKAPALVAGPAVEPAVGPALGPVIGPVAGPDAVVEPRGPNIPVLAKPVLKKKTFPNKRGPPSLQKDGNASDTVGKKQEQEVVQDEGGEEEDKEKKIVSWRGAMIEADQATEPPPSANEKEAAAPPANPADSARLEVSTGSVDRLGAVRDAFRHAWKGYKDYAWGHDELKPISKSFGEWFGLGLTLIDSLDTMWILGLKEGSLFPLPLTYSASTHIEFAEAKNWVEKELSFNKNVDVNLFETTIRVLGGLLSTYHLTGDHLFLEKAKDLGSRLMPAFKTPSKIPFSDVNIGKGTAHPPRWTSDSTLAEVTSIQLEFRELSRLTQDPEYQEVVNEVMKLVHKLPGKQDGLVPMFINTNSGQFTHKGVFTLGARADSYYEYLLKQWIQGGKAEDDLLEDYLQSIDGVKKHLVRQSGPSRLTFVGELSHNRFNPKMDHLVCFLPGTLALGAHNGLPGDHMDLALELMETCHQMYKQMETGLSPEIVHFSLQASDGHDVVVKPADRHNLLRPETVESLFYMYRFTKDTKYRDWGWDILQSFNNYTKVSGGGYTSINNVRDPVNPGPRDKMESFFLGETLKYLYLLFSDDMELLNLDKYIFNTEAHPLPIWPSPPK</sequence>
<accession>A0ACB8W3B7</accession>
<proteinExistence type="predicted"/>
<name>A0ACB8W3B7_9TELE</name>